<accession>A0ABR4G7U9</accession>
<proteinExistence type="predicted"/>
<evidence type="ECO:0000256" key="1">
    <source>
        <dbReference type="SAM" id="MobiDB-lite"/>
    </source>
</evidence>
<name>A0ABR4G7U9_9EURO</name>
<sequence length="69" mass="7693">MTLRNDSSLCGGLLYQTFSKVFCKPPAPHGGRGRFPQVSRKASEPMGFPSRDGGPPFLRWICHILTQCR</sequence>
<reference evidence="2 3" key="1">
    <citation type="submission" date="2024-07" db="EMBL/GenBank/DDBJ databases">
        <title>Section-level genome sequencing and comparative genomics of Aspergillus sections Usti and Cavernicolus.</title>
        <authorList>
            <consortium name="Lawrence Berkeley National Laboratory"/>
            <person name="Nybo J.L."/>
            <person name="Vesth T.C."/>
            <person name="Theobald S."/>
            <person name="Frisvad J.C."/>
            <person name="Larsen T.O."/>
            <person name="Kjaerboelling I."/>
            <person name="Rothschild-Mancinelli K."/>
            <person name="Lyhne E.K."/>
            <person name="Kogle M.E."/>
            <person name="Barry K."/>
            <person name="Clum A."/>
            <person name="Na H."/>
            <person name="Ledsgaard L."/>
            <person name="Lin J."/>
            <person name="Lipzen A."/>
            <person name="Kuo A."/>
            <person name="Riley R."/>
            <person name="Mondo S."/>
            <person name="Labutti K."/>
            <person name="Haridas S."/>
            <person name="Pangalinan J."/>
            <person name="Salamov A.A."/>
            <person name="Simmons B.A."/>
            <person name="Magnuson J.K."/>
            <person name="Chen J."/>
            <person name="Drula E."/>
            <person name="Henrissat B."/>
            <person name="Wiebenga A."/>
            <person name="Lubbers R.J."/>
            <person name="Gomes A.C."/>
            <person name="Makela M.R."/>
            <person name="Stajich J."/>
            <person name="Grigoriev I.V."/>
            <person name="Mortensen U.H."/>
            <person name="De Vries R.P."/>
            <person name="Baker S.E."/>
            <person name="Andersen M.R."/>
        </authorList>
    </citation>
    <scope>NUCLEOTIDE SEQUENCE [LARGE SCALE GENOMIC DNA]</scope>
    <source>
        <strain evidence="2 3">CBS 209.92</strain>
    </source>
</reference>
<evidence type="ECO:0000313" key="3">
    <source>
        <dbReference type="Proteomes" id="UP001610563"/>
    </source>
</evidence>
<dbReference type="EMBL" id="JBFTWV010000042">
    <property type="protein sequence ID" value="KAL2794700.1"/>
    <property type="molecule type" value="Genomic_DNA"/>
</dbReference>
<feature type="region of interest" description="Disordered" evidence="1">
    <location>
        <begin position="29"/>
        <end position="51"/>
    </location>
</feature>
<dbReference type="Proteomes" id="UP001610563">
    <property type="component" value="Unassembled WGS sequence"/>
</dbReference>
<organism evidence="2 3">
    <name type="scientific">Aspergillus keveii</name>
    <dbReference type="NCBI Taxonomy" id="714993"/>
    <lineage>
        <taxon>Eukaryota</taxon>
        <taxon>Fungi</taxon>
        <taxon>Dikarya</taxon>
        <taxon>Ascomycota</taxon>
        <taxon>Pezizomycotina</taxon>
        <taxon>Eurotiomycetes</taxon>
        <taxon>Eurotiomycetidae</taxon>
        <taxon>Eurotiales</taxon>
        <taxon>Aspergillaceae</taxon>
        <taxon>Aspergillus</taxon>
        <taxon>Aspergillus subgen. Nidulantes</taxon>
    </lineage>
</organism>
<protein>
    <submittedName>
        <fullName evidence="2">Uncharacterized protein</fullName>
    </submittedName>
</protein>
<evidence type="ECO:0000313" key="2">
    <source>
        <dbReference type="EMBL" id="KAL2794700.1"/>
    </source>
</evidence>
<keyword evidence="3" id="KW-1185">Reference proteome</keyword>
<gene>
    <name evidence="2" type="ORF">BJX66DRAFT_303293</name>
</gene>
<comment type="caution">
    <text evidence="2">The sequence shown here is derived from an EMBL/GenBank/DDBJ whole genome shotgun (WGS) entry which is preliminary data.</text>
</comment>